<dbReference type="SUPFAM" id="SSF53756">
    <property type="entry name" value="UDP-Glycosyltransferase/glycogen phosphorylase"/>
    <property type="match status" value="2"/>
</dbReference>
<feature type="non-terminal residue" evidence="2">
    <location>
        <position position="1"/>
    </location>
</feature>
<evidence type="ECO:0000256" key="1">
    <source>
        <dbReference type="ARBA" id="ARBA00022676"/>
    </source>
</evidence>
<dbReference type="AlphaFoldDB" id="A0A5J9SED4"/>
<dbReference type="Gramene" id="TVT97674">
    <property type="protein sequence ID" value="TVT97674"/>
    <property type="gene ID" value="EJB05_57066"/>
</dbReference>
<sequence length="152" mass="15601">MSGDGDDDARPPHVAMLVTPGMGHLIPLAELAKHLASRHGVTSTLLTFASTASATQRAFLASLPPGRQNAVMLAAADDDGGAGAAIRLPAERKDKETIAAAVRELMEGEGKGAAVRQKVAELQKAAKESLREGGAATVALDELVGKWKVGGN</sequence>
<protein>
    <submittedName>
        <fullName evidence="2">Uncharacterized protein</fullName>
    </submittedName>
</protein>
<proteinExistence type="predicted"/>
<dbReference type="PANTHER" id="PTHR48046">
    <property type="entry name" value="UDP-GLYCOSYLTRANSFERASE 72E1"/>
    <property type="match status" value="1"/>
</dbReference>
<reference evidence="2 3" key="1">
    <citation type="journal article" date="2019" name="Sci. Rep.">
        <title>A high-quality genome of Eragrostis curvula grass provides insights into Poaceae evolution and supports new strategies to enhance forage quality.</title>
        <authorList>
            <person name="Carballo J."/>
            <person name="Santos B.A.C.M."/>
            <person name="Zappacosta D."/>
            <person name="Garbus I."/>
            <person name="Selva J.P."/>
            <person name="Gallo C.A."/>
            <person name="Diaz A."/>
            <person name="Albertini E."/>
            <person name="Caccamo M."/>
            <person name="Echenique V."/>
        </authorList>
    </citation>
    <scope>NUCLEOTIDE SEQUENCE [LARGE SCALE GENOMIC DNA]</scope>
    <source>
        <strain evidence="3">cv. Victoria</strain>
        <tissue evidence="2">Leaf</tissue>
    </source>
</reference>
<dbReference type="OrthoDB" id="716553at2759"/>
<keyword evidence="1" id="KW-0328">Glycosyltransferase</keyword>
<organism evidence="2 3">
    <name type="scientific">Eragrostis curvula</name>
    <name type="common">weeping love grass</name>
    <dbReference type="NCBI Taxonomy" id="38414"/>
    <lineage>
        <taxon>Eukaryota</taxon>
        <taxon>Viridiplantae</taxon>
        <taxon>Streptophyta</taxon>
        <taxon>Embryophyta</taxon>
        <taxon>Tracheophyta</taxon>
        <taxon>Spermatophyta</taxon>
        <taxon>Magnoliopsida</taxon>
        <taxon>Liliopsida</taxon>
        <taxon>Poales</taxon>
        <taxon>Poaceae</taxon>
        <taxon>PACMAD clade</taxon>
        <taxon>Chloridoideae</taxon>
        <taxon>Eragrostideae</taxon>
        <taxon>Eragrostidinae</taxon>
        <taxon>Eragrostis</taxon>
    </lineage>
</organism>
<dbReference type="PANTHER" id="PTHR48046:SF1">
    <property type="entry name" value="GLYCOSYLTRANSFERASE-RELATED"/>
    <property type="match status" value="1"/>
</dbReference>
<dbReference type="Proteomes" id="UP000324897">
    <property type="component" value="Unassembled WGS sequence"/>
</dbReference>
<dbReference type="Gene3D" id="3.40.50.2000">
    <property type="entry name" value="Glycogen Phosphorylase B"/>
    <property type="match status" value="3"/>
</dbReference>
<gene>
    <name evidence="2" type="ORF">EJB05_57066</name>
</gene>
<keyword evidence="3" id="KW-1185">Reference proteome</keyword>
<evidence type="ECO:0000313" key="3">
    <source>
        <dbReference type="Proteomes" id="UP000324897"/>
    </source>
</evidence>
<comment type="caution">
    <text evidence="2">The sequence shown here is derived from an EMBL/GenBank/DDBJ whole genome shotgun (WGS) entry which is preliminary data.</text>
</comment>
<name>A0A5J9SED4_9POAL</name>
<dbReference type="GO" id="GO:0016757">
    <property type="term" value="F:glycosyltransferase activity"/>
    <property type="evidence" value="ECO:0007669"/>
    <property type="project" value="UniProtKB-KW"/>
</dbReference>
<accession>A0A5J9SED4</accession>
<evidence type="ECO:0000313" key="2">
    <source>
        <dbReference type="EMBL" id="TVT97674.1"/>
    </source>
</evidence>
<keyword evidence="1" id="KW-0808">Transferase</keyword>
<dbReference type="EMBL" id="RWGY01000964">
    <property type="protein sequence ID" value="TVT97674.1"/>
    <property type="molecule type" value="Genomic_DNA"/>
</dbReference>